<proteinExistence type="predicted"/>
<evidence type="ECO:0000313" key="1">
    <source>
        <dbReference type="EMBL" id="JAG99631.1"/>
    </source>
</evidence>
<accession>A0A0E9P5N8</accession>
<dbReference type="AlphaFoldDB" id="A0A0E9P5N8"/>
<organism evidence="1">
    <name type="scientific">Anguilla anguilla</name>
    <name type="common">European freshwater eel</name>
    <name type="synonym">Muraena anguilla</name>
    <dbReference type="NCBI Taxonomy" id="7936"/>
    <lineage>
        <taxon>Eukaryota</taxon>
        <taxon>Metazoa</taxon>
        <taxon>Chordata</taxon>
        <taxon>Craniata</taxon>
        <taxon>Vertebrata</taxon>
        <taxon>Euteleostomi</taxon>
        <taxon>Actinopterygii</taxon>
        <taxon>Neopterygii</taxon>
        <taxon>Teleostei</taxon>
        <taxon>Anguilliformes</taxon>
        <taxon>Anguillidae</taxon>
        <taxon>Anguilla</taxon>
    </lineage>
</organism>
<name>A0A0E9P5N8_ANGAN</name>
<reference evidence="1" key="1">
    <citation type="submission" date="2014-11" db="EMBL/GenBank/DDBJ databases">
        <authorList>
            <person name="Amaro Gonzalez C."/>
        </authorList>
    </citation>
    <scope>NUCLEOTIDE SEQUENCE</scope>
</reference>
<protein>
    <submittedName>
        <fullName evidence="1">Uncharacterized protein</fullName>
    </submittedName>
</protein>
<dbReference type="EMBL" id="GBXM01108945">
    <property type="protein sequence ID" value="JAG99631.1"/>
    <property type="molecule type" value="Transcribed_RNA"/>
</dbReference>
<reference evidence="1" key="2">
    <citation type="journal article" date="2015" name="Fish Shellfish Immunol.">
        <title>Early steps in the European eel (Anguilla anguilla)-Vibrio vulnificus interaction in the gills: Role of the RtxA13 toxin.</title>
        <authorList>
            <person name="Callol A."/>
            <person name="Pajuelo D."/>
            <person name="Ebbesson L."/>
            <person name="Teles M."/>
            <person name="MacKenzie S."/>
            <person name="Amaro C."/>
        </authorList>
    </citation>
    <scope>NUCLEOTIDE SEQUENCE</scope>
</reference>
<sequence length="19" mass="2086">MQAGIDQHWRTQSISLGTG</sequence>